<dbReference type="EMBL" id="GG666626">
    <property type="protein sequence ID" value="EEN47822.1"/>
    <property type="molecule type" value="Genomic_DNA"/>
</dbReference>
<dbReference type="InterPro" id="IPR011990">
    <property type="entry name" value="TPR-like_helical_dom_sf"/>
</dbReference>
<reference evidence="1" key="1">
    <citation type="journal article" date="2008" name="Nature">
        <title>The amphioxus genome and the evolution of the chordate karyotype.</title>
        <authorList>
            <consortium name="US DOE Joint Genome Institute (JGI-PGF)"/>
            <person name="Putnam N.H."/>
            <person name="Butts T."/>
            <person name="Ferrier D.E.K."/>
            <person name="Furlong R.F."/>
            <person name="Hellsten U."/>
            <person name="Kawashima T."/>
            <person name="Robinson-Rechavi M."/>
            <person name="Shoguchi E."/>
            <person name="Terry A."/>
            <person name="Yu J.-K."/>
            <person name="Benito-Gutierrez E.L."/>
            <person name="Dubchak I."/>
            <person name="Garcia-Fernandez J."/>
            <person name="Gibson-Brown J.J."/>
            <person name="Grigoriev I.V."/>
            <person name="Horton A.C."/>
            <person name="de Jong P.J."/>
            <person name="Jurka J."/>
            <person name="Kapitonov V.V."/>
            <person name="Kohara Y."/>
            <person name="Kuroki Y."/>
            <person name="Lindquist E."/>
            <person name="Lucas S."/>
            <person name="Osoegawa K."/>
            <person name="Pennacchio L.A."/>
            <person name="Salamov A.A."/>
            <person name="Satou Y."/>
            <person name="Sauka-Spengler T."/>
            <person name="Schmutz J."/>
            <person name="Shin-I T."/>
            <person name="Toyoda A."/>
            <person name="Bronner-Fraser M."/>
            <person name="Fujiyama A."/>
            <person name="Holland L.Z."/>
            <person name="Holland P.W.H."/>
            <person name="Satoh N."/>
            <person name="Rokhsar D.S."/>
        </authorList>
    </citation>
    <scope>NUCLEOTIDE SEQUENCE [LARGE SCALE GENOMIC DNA]</scope>
    <source>
        <strain evidence="1">S238N-H82</strain>
        <tissue evidence="1">Testes</tissue>
    </source>
</reference>
<dbReference type="PANTHER" id="PTHR16253">
    <property type="entry name" value="TETRATRICOPEPTIDE REPEAT PROTEIN 22"/>
    <property type="match status" value="1"/>
</dbReference>
<organism>
    <name type="scientific">Branchiostoma floridae</name>
    <name type="common">Florida lancelet</name>
    <name type="synonym">Amphioxus</name>
    <dbReference type="NCBI Taxonomy" id="7739"/>
    <lineage>
        <taxon>Eukaryota</taxon>
        <taxon>Metazoa</taxon>
        <taxon>Chordata</taxon>
        <taxon>Cephalochordata</taxon>
        <taxon>Leptocardii</taxon>
        <taxon>Amphioxiformes</taxon>
        <taxon>Branchiostomatidae</taxon>
        <taxon>Branchiostoma</taxon>
    </lineage>
</organism>
<gene>
    <name evidence="1" type="ORF">BRAFLDRAFT_83599</name>
</gene>
<dbReference type="AlphaFoldDB" id="C3ZI80"/>
<dbReference type="SUPFAM" id="SSF48452">
    <property type="entry name" value="TPR-like"/>
    <property type="match status" value="1"/>
</dbReference>
<dbReference type="PANTHER" id="PTHR16253:SF1">
    <property type="entry name" value="TIR DOMAIN-CONTAINING PROTEIN"/>
    <property type="match status" value="1"/>
</dbReference>
<protein>
    <submittedName>
        <fullName evidence="1">Uncharacterized protein</fullName>
    </submittedName>
</protein>
<dbReference type="Gene3D" id="1.25.40.10">
    <property type="entry name" value="Tetratricopeptide repeat domain"/>
    <property type="match status" value="1"/>
</dbReference>
<evidence type="ECO:0000313" key="1">
    <source>
        <dbReference type="EMBL" id="EEN47822.1"/>
    </source>
</evidence>
<dbReference type="SUPFAM" id="SSF52200">
    <property type="entry name" value="Toll/Interleukin receptor TIR domain"/>
    <property type="match status" value="1"/>
</dbReference>
<dbReference type="InterPro" id="IPR035897">
    <property type="entry name" value="Toll_tir_struct_dom_sf"/>
</dbReference>
<name>C3ZI80_BRAFL</name>
<proteinExistence type="predicted"/>
<dbReference type="InParanoid" id="C3ZI80"/>
<dbReference type="InterPro" id="IPR042342">
    <property type="entry name" value="TTC22"/>
</dbReference>
<sequence length="165" mass="19165">MRYGNLRGFMLFNLDQSREAEKSFRKVLEVDPSNLNAIGNLVVLYEEQFMYAKAREMHAKLKALLKEGGNNGEARQARATAEQLFAYRRHPMTWRNFHIPRYEMQQVHLRAMKGRGDHVIAILYKPCEVPDDIAHLTYLPCKTDGQLGPDGWRRLEDALTDSDDR</sequence>
<accession>C3ZI80</accession>